<proteinExistence type="inferred from homology"/>
<dbReference type="GO" id="GO:0005829">
    <property type="term" value="C:cytosol"/>
    <property type="evidence" value="ECO:0007669"/>
    <property type="project" value="TreeGrafter"/>
</dbReference>
<dbReference type="SUPFAM" id="SSF101790">
    <property type="entry name" value="Aminomethyltransferase beta-barrel domain"/>
    <property type="match status" value="1"/>
</dbReference>
<organism evidence="11 12">
    <name type="scientific">Geotoga petraea</name>
    <dbReference type="NCBI Taxonomy" id="28234"/>
    <lineage>
        <taxon>Bacteria</taxon>
        <taxon>Thermotogati</taxon>
        <taxon>Thermotogota</taxon>
        <taxon>Thermotogae</taxon>
        <taxon>Petrotogales</taxon>
        <taxon>Petrotogaceae</taxon>
        <taxon>Geotoga</taxon>
    </lineage>
</organism>
<sequence>MADLKKTPLNKQHKKLGAKMIDFGGWEMPVWYSSIIEEHNTVRENCGLFDVSHMGEIDIKGEETKKFVDYILTNKIHEMKEKDAIYTPMLNKDGGIIDDLLAYMINEKNFLLVVNASNVEKDFEWIKSQSRNFDVEVKNVSDEWGQIAIQGPNSEKILQKYVKIDLDKIGFYKFDYETIDGEKVIISRTGYTGEDGFELYMPEKIAEKIWIDLIGLVIKNNGKPCGLGARDTLRFEAKLLLYGNDMDETKTPLNASLKWTVDFDKDFVGKDKLLEQKEKGLNWHLRGLEINNKMPVRHGYKIFNENDEEVGFITSGVKSPTLNKNLALAYLKKGNTKIGTKLFVEARNKKLESIVVKTPFYKGSSNPSK</sequence>
<feature type="domain" description="Aminomethyltransferase C-terminal" evidence="10">
    <location>
        <begin position="285"/>
        <end position="362"/>
    </location>
</feature>
<dbReference type="NCBIfam" id="NF001567">
    <property type="entry name" value="PRK00389.1"/>
    <property type="match status" value="1"/>
</dbReference>
<dbReference type="Pfam" id="PF08669">
    <property type="entry name" value="GCV_T_C"/>
    <property type="match status" value="1"/>
</dbReference>
<dbReference type="FunFam" id="2.40.30.110:FF:000003">
    <property type="entry name" value="Aminomethyltransferase"/>
    <property type="match status" value="1"/>
</dbReference>
<feature type="binding site" evidence="8">
    <location>
        <position position="198"/>
    </location>
    <ligand>
        <name>substrate</name>
    </ligand>
</feature>
<comment type="subunit">
    <text evidence="7">The glycine cleavage system is composed of four proteins: P, T, L and H.</text>
</comment>
<dbReference type="STRING" id="28234.SAMN04488588_0683"/>
<dbReference type="GO" id="GO:0005960">
    <property type="term" value="C:glycine cleavage complex"/>
    <property type="evidence" value="ECO:0007669"/>
    <property type="project" value="InterPro"/>
</dbReference>
<dbReference type="InterPro" id="IPR013977">
    <property type="entry name" value="GcvT_C"/>
</dbReference>
<dbReference type="GO" id="GO:0019464">
    <property type="term" value="P:glycine decarboxylation via glycine cleavage system"/>
    <property type="evidence" value="ECO:0007669"/>
    <property type="project" value="UniProtKB-UniRule"/>
</dbReference>
<dbReference type="EC" id="2.1.2.10" evidence="2 7"/>
<dbReference type="RefSeq" id="WP_091402813.1">
    <property type="nucleotide sequence ID" value="NZ_FMYV01000002.1"/>
</dbReference>
<name>A0A1G6JZC0_9BACT</name>
<gene>
    <name evidence="7" type="primary">gcvT</name>
    <name evidence="11" type="ORF">SAMN04488588_0683</name>
</gene>
<feature type="domain" description="GCVT N-terminal" evidence="9">
    <location>
        <begin position="10"/>
        <end position="265"/>
    </location>
</feature>
<dbReference type="GO" id="GO:0004047">
    <property type="term" value="F:aminomethyltransferase activity"/>
    <property type="evidence" value="ECO:0007669"/>
    <property type="project" value="UniProtKB-UniRule"/>
</dbReference>
<evidence type="ECO:0000259" key="10">
    <source>
        <dbReference type="Pfam" id="PF08669"/>
    </source>
</evidence>
<evidence type="ECO:0000256" key="6">
    <source>
        <dbReference type="ARBA" id="ARBA00047665"/>
    </source>
</evidence>
<dbReference type="PIRSF" id="PIRSF006487">
    <property type="entry name" value="GcvT"/>
    <property type="match status" value="1"/>
</dbReference>
<evidence type="ECO:0000259" key="9">
    <source>
        <dbReference type="Pfam" id="PF01571"/>
    </source>
</evidence>
<keyword evidence="4 7" id="KW-0808">Transferase</keyword>
<keyword evidence="12" id="KW-1185">Reference proteome</keyword>
<dbReference type="FunFam" id="4.10.1250.10:FF:000001">
    <property type="entry name" value="Aminomethyltransferase"/>
    <property type="match status" value="1"/>
</dbReference>
<dbReference type="InterPro" id="IPR027266">
    <property type="entry name" value="TrmE/GcvT-like"/>
</dbReference>
<evidence type="ECO:0000256" key="2">
    <source>
        <dbReference type="ARBA" id="ARBA00012616"/>
    </source>
</evidence>
<comment type="similarity">
    <text evidence="1 7">Belongs to the GcvT family.</text>
</comment>
<dbReference type="Gene3D" id="3.30.1360.120">
    <property type="entry name" value="Probable tRNA modification gtpase trme, domain 1"/>
    <property type="match status" value="1"/>
</dbReference>
<dbReference type="PANTHER" id="PTHR43757">
    <property type="entry name" value="AMINOMETHYLTRANSFERASE"/>
    <property type="match status" value="1"/>
</dbReference>
<dbReference type="Proteomes" id="UP000199322">
    <property type="component" value="Unassembled WGS sequence"/>
</dbReference>
<evidence type="ECO:0000256" key="7">
    <source>
        <dbReference type="HAMAP-Rule" id="MF_00259"/>
    </source>
</evidence>
<dbReference type="PANTHER" id="PTHR43757:SF2">
    <property type="entry name" value="AMINOMETHYLTRANSFERASE, MITOCHONDRIAL"/>
    <property type="match status" value="1"/>
</dbReference>
<dbReference type="Gene3D" id="3.30.70.1400">
    <property type="entry name" value="Aminomethyltransferase beta-barrel domains"/>
    <property type="match status" value="1"/>
</dbReference>
<evidence type="ECO:0000313" key="12">
    <source>
        <dbReference type="Proteomes" id="UP000199322"/>
    </source>
</evidence>
<accession>A0A1G6JZC0</accession>
<evidence type="ECO:0000313" key="11">
    <source>
        <dbReference type="EMBL" id="SDC24057.1"/>
    </source>
</evidence>
<dbReference type="SUPFAM" id="SSF103025">
    <property type="entry name" value="Folate-binding domain"/>
    <property type="match status" value="1"/>
</dbReference>
<dbReference type="GO" id="GO:0008168">
    <property type="term" value="F:methyltransferase activity"/>
    <property type="evidence" value="ECO:0007669"/>
    <property type="project" value="UniProtKB-KW"/>
</dbReference>
<comment type="function">
    <text evidence="7">The glycine cleavage system catalyzes the degradation of glycine.</text>
</comment>
<evidence type="ECO:0000256" key="1">
    <source>
        <dbReference type="ARBA" id="ARBA00008609"/>
    </source>
</evidence>
<dbReference type="AlphaFoldDB" id="A0A1G6JZC0"/>
<dbReference type="EMBL" id="FMYV01000002">
    <property type="protein sequence ID" value="SDC24057.1"/>
    <property type="molecule type" value="Genomic_DNA"/>
</dbReference>
<dbReference type="GO" id="GO:0032259">
    <property type="term" value="P:methylation"/>
    <property type="evidence" value="ECO:0007669"/>
    <property type="project" value="UniProtKB-KW"/>
</dbReference>
<dbReference type="HAMAP" id="MF_00259">
    <property type="entry name" value="GcvT"/>
    <property type="match status" value="1"/>
</dbReference>
<comment type="catalytic activity">
    <reaction evidence="6 7">
        <text>N(6)-[(R)-S(8)-aminomethyldihydrolipoyl]-L-lysyl-[protein] + (6S)-5,6,7,8-tetrahydrofolate = N(6)-[(R)-dihydrolipoyl]-L-lysyl-[protein] + (6R)-5,10-methylene-5,6,7,8-tetrahydrofolate + NH4(+)</text>
        <dbReference type="Rhea" id="RHEA:16945"/>
        <dbReference type="Rhea" id="RHEA-COMP:10475"/>
        <dbReference type="Rhea" id="RHEA-COMP:10492"/>
        <dbReference type="ChEBI" id="CHEBI:15636"/>
        <dbReference type="ChEBI" id="CHEBI:28938"/>
        <dbReference type="ChEBI" id="CHEBI:57453"/>
        <dbReference type="ChEBI" id="CHEBI:83100"/>
        <dbReference type="ChEBI" id="CHEBI:83143"/>
        <dbReference type="EC" id="2.1.2.10"/>
    </reaction>
</comment>
<dbReference type="GO" id="GO:0008483">
    <property type="term" value="F:transaminase activity"/>
    <property type="evidence" value="ECO:0007669"/>
    <property type="project" value="UniProtKB-KW"/>
</dbReference>
<evidence type="ECO:0000256" key="4">
    <source>
        <dbReference type="ARBA" id="ARBA00022679"/>
    </source>
</evidence>
<keyword evidence="3 7" id="KW-0032">Aminotransferase</keyword>
<dbReference type="InterPro" id="IPR006222">
    <property type="entry name" value="GCVT_N"/>
</dbReference>
<reference evidence="11 12" key="1">
    <citation type="submission" date="2016-10" db="EMBL/GenBank/DDBJ databases">
        <authorList>
            <person name="de Groot N.N."/>
        </authorList>
    </citation>
    <scope>NUCLEOTIDE SEQUENCE [LARGE SCALE GENOMIC DNA]</scope>
    <source>
        <strain evidence="11 12">WG14</strain>
    </source>
</reference>
<dbReference type="FunFam" id="3.30.70.1400:FF:000001">
    <property type="entry name" value="Aminomethyltransferase"/>
    <property type="match status" value="1"/>
</dbReference>
<dbReference type="NCBIfam" id="TIGR00528">
    <property type="entry name" value="gcvT"/>
    <property type="match status" value="1"/>
</dbReference>
<dbReference type="InterPro" id="IPR028896">
    <property type="entry name" value="GcvT/YgfZ/DmdA"/>
</dbReference>
<keyword evidence="11" id="KW-0489">Methyltransferase</keyword>
<protein>
    <recommendedName>
        <fullName evidence="2 7">Aminomethyltransferase</fullName>
        <ecNumber evidence="2 7">2.1.2.10</ecNumber>
    </recommendedName>
    <alternativeName>
        <fullName evidence="5 7">Glycine cleavage system T protein</fullName>
    </alternativeName>
</protein>
<dbReference type="Gene3D" id="2.40.30.110">
    <property type="entry name" value="Aminomethyltransferase beta-barrel domains"/>
    <property type="match status" value="1"/>
</dbReference>
<dbReference type="Gene3D" id="4.10.1250.10">
    <property type="entry name" value="Aminomethyltransferase fragment"/>
    <property type="match status" value="1"/>
</dbReference>
<dbReference type="InterPro" id="IPR006223">
    <property type="entry name" value="GcvT"/>
</dbReference>
<dbReference type="Pfam" id="PF01571">
    <property type="entry name" value="GCV_T"/>
    <property type="match status" value="1"/>
</dbReference>
<evidence type="ECO:0000256" key="8">
    <source>
        <dbReference type="PIRSR" id="PIRSR006487-1"/>
    </source>
</evidence>
<dbReference type="InterPro" id="IPR022903">
    <property type="entry name" value="GcvT_bac"/>
</dbReference>
<evidence type="ECO:0000256" key="5">
    <source>
        <dbReference type="ARBA" id="ARBA00031395"/>
    </source>
</evidence>
<evidence type="ECO:0000256" key="3">
    <source>
        <dbReference type="ARBA" id="ARBA00022576"/>
    </source>
</evidence>
<dbReference type="InterPro" id="IPR029043">
    <property type="entry name" value="GcvT/YgfZ_C"/>
</dbReference>